<dbReference type="AlphaFoldDB" id="A0AAV4QE02"/>
<keyword evidence="3" id="KW-1185">Reference proteome</keyword>
<dbReference type="EMBL" id="BPLQ01004198">
    <property type="protein sequence ID" value="GIY06326.1"/>
    <property type="molecule type" value="Genomic_DNA"/>
</dbReference>
<gene>
    <name evidence="2" type="ORF">CDAR_569101</name>
</gene>
<evidence type="ECO:0000313" key="2">
    <source>
        <dbReference type="EMBL" id="GIY06326.1"/>
    </source>
</evidence>
<comment type="caution">
    <text evidence="2">The sequence shown here is derived from an EMBL/GenBank/DDBJ whole genome shotgun (WGS) entry which is preliminary data.</text>
</comment>
<sequence>MRRATQTDWPRRTSAEAALRRRTASVPLPGEGCSGRRRRCCHAAYLDLEDNECKNNDIEITSSFLRTEIPELCLNPLRLSAVRYPAERSCWSSPSLLGRRRSNFQGRTETQKKGGEGARMQRRGVVRQHVTDAAVTRSPDVSEQAPLDVRMVVTPLLSRAPP</sequence>
<evidence type="ECO:0000256" key="1">
    <source>
        <dbReference type="SAM" id="MobiDB-lite"/>
    </source>
</evidence>
<accession>A0AAV4QE02</accession>
<dbReference type="Proteomes" id="UP001054837">
    <property type="component" value="Unassembled WGS sequence"/>
</dbReference>
<reference evidence="2 3" key="1">
    <citation type="submission" date="2021-06" db="EMBL/GenBank/DDBJ databases">
        <title>Caerostris darwini draft genome.</title>
        <authorList>
            <person name="Kono N."/>
            <person name="Arakawa K."/>
        </authorList>
    </citation>
    <scope>NUCLEOTIDE SEQUENCE [LARGE SCALE GENOMIC DNA]</scope>
</reference>
<name>A0AAV4QE02_9ARAC</name>
<proteinExistence type="predicted"/>
<organism evidence="2 3">
    <name type="scientific">Caerostris darwini</name>
    <dbReference type="NCBI Taxonomy" id="1538125"/>
    <lineage>
        <taxon>Eukaryota</taxon>
        <taxon>Metazoa</taxon>
        <taxon>Ecdysozoa</taxon>
        <taxon>Arthropoda</taxon>
        <taxon>Chelicerata</taxon>
        <taxon>Arachnida</taxon>
        <taxon>Araneae</taxon>
        <taxon>Araneomorphae</taxon>
        <taxon>Entelegynae</taxon>
        <taxon>Araneoidea</taxon>
        <taxon>Araneidae</taxon>
        <taxon>Caerostris</taxon>
    </lineage>
</organism>
<evidence type="ECO:0000313" key="3">
    <source>
        <dbReference type="Proteomes" id="UP001054837"/>
    </source>
</evidence>
<feature type="region of interest" description="Disordered" evidence="1">
    <location>
        <begin position="1"/>
        <end position="28"/>
    </location>
</feature>
<protein>
    <submittedName>
        <fullName evidence="2">Uncharacterized protein</fullName>
    </submittedName>
</protein>